<dbReference type="PANTHER" id="PTHR30489:SF0">
    <property type="entry name" value="LIPOPROTEIN-RELEASING SYSTEM TRANSMEMBRANE PROTEIN LOLE"/>
    <property type="match status" value="1"/>
</dbReference>
<dbReference type="InterPro" id="IPR025857">
    <property type="entry name" value="MacB_PCD"/>
</dbReference>
<feature type="transmembrane region" description="Helical" evidence="7">
    <location>
        <begin position="434"/>
        <end position="458"/>
    </location>
</feature>
<gene>
    <name evidence="10" type="ORF">WG929_19675</name>
</gene>
<feature type="domain" description="MacB-like periplasmic core" evidence="9">
    <location>
        <begin position="437"/>
        <end position="630"/>
    </location>
</feature>
<feature type="transmembrane region" description="Helical" evidence="7">
    <location>
        <begin position="318"/>
        <end position="342"/>
    </location>
</feature>
<feature type="domain" description="ABC3 transporter permease C-terminal" evidence="8">
    <location>
        <begin position="274"/>
        <end position="386"/>
    </location>
</feature>
<dbReference type="PANTHER" id="PTHR30489">
    <property type="entry name" value="LIPOPROTEIN-RELEASING SYSTEM TRANSMEMBRANE PROTEIN LOLE"/>
    <property type="match status" value="1"/>
</dbReference>
<keyword evidence="6 7" id="KW-0472">Membrane</keyword>
<feature type="transmembrane region" description="Helical" evidence="7">
    <location>
        <begin position="750"/>
        <end position="771"/>
    </location>
</feature>
<comment type="caution">
    <text evidence="10">The sequence shown here is derived from an EMBL/GenBank/DDBJ whole genome shotgun (WGS) entry which is preliminary data.</text>
</comment>
<evidence type="ECO:0000256" key="5">
    <source>
        <dbReference type="ARBA" id="ARBA00022989"/>
    </source>
</evidence>
<dbReference type="EMBL" id="JBBKTX010000036">
    <property type="protein sequence ID" value="MFK4754626.1"/>
    <property type="molecule type" value="Genomic_DNA"/>
</dbReference>
<keyword evidence="3" id="KW-1003">Cell membrane</keyword>
<evidence type="ECO:0000256" key="7">
    <source>
        <dbReference type="SAM" id="Phobius"/>
    </source>
</evidence>
<feature type="domain" description="ABC3 transporter permease C-terminal" evidence="8">
    <location>
        <begin position="662"/>
        <end position="770"/>
    </location>
</feature>
<keyword evidence="5 7" id="KW-1133">Transmembrane helix</keyword>
<evidence type="ECO:0000313" key="11">
    <source>
        <dbReference type="Proteomes" id="UP001620597"/>
    </source>
</evidence>
<dbReference type="Pfam" id="PF12704">
    <property type="entry name" value="MacB_PCD"/>
    <property type="match status" value="1"/>
</dbReference>
<comment type="subcellular location">
    <subcellularLocation>
        <location evidence="1">Cell membrane</location>
        <topology evidence="1">Multi-pass membrane protein</topology>
    </subcellularLocation>
</comment>
<proteinExistence type="inferred from homology"/>
<evidence type="ECO:0000256" key="3">
    <source>
        <dbReference type="ARBA" id="ARBA00022475"/>
    </source>
</evidence>
<feature type="transmembrane region" description="Helical" evidence="7">
    <location>
        <begin position="20"/>
        <end position="41"/>
    </location>
</feature>
<keyword evidence="4 7" id="KW-0812">Transmembrane</keyword>
<comment type="similarity">
    <text evidence="2">Belongs to the ABC-4 integral membrane protein family. LolC/E subfamily.</text>
</comment>
<evidence type="ECO:0000256" key="4">
    <source>
        <dbReference type="ARBA" id="ARBA00022692"/>
    </source>
</evidence>
<evidence type="ECO:0000256" key="2">
    <source>
        <dbReference type="ARBA" id="ARBA00005236"/>
    </source>
</evidence>
<name>A0ABW8NP24_9GAMM</name>
<evidence type="ECO:0000259" key="8">
    <source>
        <dbReference type="Pfam" id="PF02687"/>
    </source>
</evidence>
<dbReference type="Pfam" id="PF02687">
    <property type="entry name" value="FtsX"/>
    <property type="match status" value="2"/>
</dbReference>
<evidence type="ECO:0000256" key="6">
    <source>
        <dbReference type="ARBA" id="ARBA00023136"/>
    </source>
</evidence>
<sequence>MVSPLERKLLRDLWRIKGQALAIGLVIALGVLMLVMMDGLVNTLDETRQAYYQRYRLADVFVSVKRAPNSVLESLGHITGISAVEGRVTGDALIDLADVAIPLRAQAVSLPDLGSPRLNAVLLTAGRMLDARRADEILLLDGFARARQLKPGDVLAATVKGTRREFTIVGLAQSPEFLYTTAPGEMVPDDGRFAVFWMSRTALAALYDMKGAFNEALLATTRQARLPAILDQADAVVKAYGGLGAYGLEDQTSNRFVSEEISGLRASAVGVPPIFLAVAAFLLYIVISRLVQSEREQIGLLKAFGYSSAEVSGHYLKLVLVIASGGAIVGSIMGIAAGHSMAVFYQHYFKFPFIVFQLDPRAFVTGFGVSIVTASVGGLLVLKQVFVLTPAVAMRPAAPPDYRQSGQGLQRLYHWLDQPSRMVLRRVLRQPGRMAGSVAGIATGMALSVGMTTVLTGFDRAIDLTFSVVDRSDASVTFIQPMGDKAVFELQALEGVTYVEPFRNVAVVFRHGRYSYRGAIYGLTNTARLYRALDAAHNPMLLDQQGIVIAQPLANMLHIRPGEVITVDVREGHQPVLHIPVIGVADTLLGAPTYMDINWLNRYLHEPERISGAYLSLDSHSRDSVYQAIKNMPAVAGMTLKSDRLAAFVNMMDSGAGAMRYIMMLVAAAITFGIVYNAARIAYAERERDLASLRVIGFTRGEVAFVLLGELALVTLLALPLGSVLGYYLSMGVAQGFSTDLYQIPATFSAANYGVAGVSVLLAAVASGWLVKRDIDRMDMVSALKSKE</sequence>
<dbReference type="Proteomes" id="UP001620597">
    <property type="component" value="Unassembled WGS sequence"/>
</dbReference>
<feature type="transmembrane region" description="Helical" evidence="7">
    <location>
        <begin position="362"/>
        <end position="382"/>
    </location>
</feature>
<feature type="transmembrane region" description="Helical" evidence="7">
    <location>
        <begin position="661"/>
        <end position="683"/>
    </location>
</feature>
<dbReference type="InterPro" id="IPR003838">
    <property type="entry name" value="ABC3_permease_C"/>
</dbReference>
<dbReference type="InterPro" id="IPR051447">
    <property type="entry name" value="Lipoprotein-release_system"/>
</dbReference>
<evidence type="ECO:0000259" key="9">
    <source>
        <dbReference type="Pfam" id="PF12704"/>
    </source>
</evidence>
<keyword evidence="11" id="KW-1185">Reference proteome</keyword>
<reference evidence="10 11" key="1">
    <citation type="submission" date="2024-03" db="EMBL/GenBank/DDBJ databases">
        <title>High-quality draft genome sequence of Oceanobacter sp. wDCs-4.</title>
        <authorList>
            <person name="Dong C."/>
        </authorList>
    </citation>
    <scope>NUCLEOTIDE SEQUENCE [LARGE SCALE GENOMIC DNA]</scope>
    <source>
        <strain evidence="11">wDCs-4</strain>
    </source>
</reference>
<protein>
    <submittedName>
        <fullName evidence="10">FtsX-like permease family protein</fullName>
    </submittedName>
</protein>
<dbReference type="RefSeq" id="WP_416207449.1">
    <property type="nucleotide sequence ID" value="NZ_JBBKTX010000036.1"/>
</dbReference>
<accession>A0ABW8NP24</accession>
<organism evidence="10 11">
    <name type="scientific">Oceanobacter antarcticus</name>
    <dbReference type="NCBI Taxonomy" id="3133425"/>
    <lineage>
        <taxon>Bacteria</taxon>
        <taxon>Pseudomonadati</taxon>
        <taxon>Pseudomonadota</taxon>
        <taxon>Gammaproteobacteria</taxon>
        <taxon>Oceanospirillales</taxon>
        <taxon>Oceanospirillaceae</taxon>
        <taxon>Oceanobacter</taxon>
    </lineage>
</organism>
<feature type="transmembrane region" description="Helical" evidence="7">
    <location>
        <begin position="704"/>
        <end position="730"/>
    </location>
</feature>
<evidence type="ECO:0000313" key="10">
    <source>
        <dbReference type="EMBL" id="MFK4754626.1"/>
    </source>
</evidence>
<feature type="transmembrane region" description="Helical" evidence="7">
    <location>
        <begin position="264"/>
        <end position="287"/>
    </location>
</feature>
<evidence type="ECO:0000256" key="1">
    <source>
        <dbReference type="ARBA" id="ARBA00004651"/>
    </source>
</evidence>